<keyword evidence="6" id="KW-0235">DNA replication</keyword>
<evidence type="ECO:0000256" key="5">
    <source>
        <dbReference type="ARBA" id="ARBA00022695"/>
    </source>
</evidence>
<dbReference type="NCBIfam" id="NF005298">
    <property type="entry name" value="PRK06826.1"/>
    <property type="match status" value="1"/>
</dbReference>
<dbReference type="NCBIfam" id="NF004226">
    <property type="entry name" value="PRK05673.1"/>
    <property type="match status" value="1"/>
</dbReference>
<dbReference type="GO" id="GO:0008408">
    <property type="term" value="F:3'-5' exonuclease activity"/>
    <property type="evidence" value="ECO:0007669"/>
    <property type="project" value="InterPro"/>
</dbReference>
<evidence type="ECO:0000256" key="7">
    <source>
        <dbReference type="ARBA" id="ARBA00022932"/>
    </source>
</evidence>
<dbReference type="InterPro" id="IPR004365">
    <property type="entry name" value="NA-bd_OB_tRNA"/>
</dbReference>
<evidence type="ECO:0000256" key="6">
    <source>
        <dbReference type="ARBA" id="ARBA00022705"/>
    </source>
</evidence>
<dbReference type="PANTHER" id="PTHR32294:SF0">
    <property type="entry name" value="DNA POLYMERASE III SUBUNIT ALPHA"/>
    <property type="match status" value="1"/>
</dbReference>
<organism evidence="10">
    <name type="scientific">Ignavibacterium album</name>
    <dbReference type="NCBI Taxonomy" id="591197"/>
    <lineage>
        <taxon>Bacteria</taxon>
        <taxon>Pseudomonadati</taxon>
        <taxon>Ignavibacteriota</taxon>
        <taxon>Ignavibacteria</taxon>
        <taxon>Ignavibacteriales</taxon>
        <taxon>Ignavibacteriaceae</taxon>
        <taxon>Ignavibacterium</taxon>
    </lineage>
</organism>
<dbReference type="EC" id="2.7.7.7" evidence="2"/>
<dbReference type="NCBIfam" id="TIGR00594">
    <property type="entry name" value="polc"/>
    <property type="match status" value="1"/>
</dbReference>
<dbReference type="AlphaFoldDB" id="A0A832G7Z9"/>
<dbReference type="InterPro" id="IPR016195">
    <property type="entry name" value="Pol/histidinol_Pase-like"/>
</dbReference>
<dbReference type="InterPro" id="IPR040982">
    <property type="entry name" value="DNA_pol3_finger"/>
</dbReference>
<evidence type="ECO:0000256" key="8">
    <source>
        <dbReference type="ARBA" id="ARBA00049244"/>
    </source>
</evidence>
<dbReference type="GO" id="GO:0003887">
    <property type="term" value="F:DNA-directed DNA polymerase activity"/>
    <property type="evidence" value="ECO:0007669"/>
    <property type="project" value="UniProtKB-KW"/>
</dbReference>
<dbReference type="InterPro" id="IPR004805">
    <property type="entry name" value="DnaE2/DnaE/PolC"/>
</dbReference>
<dbReference type="InterPro" id="IPR012340">
    <property type="entry name" value="NA-bd_OB-fold"/>
</dbReference>
<keyword evidence="4 10" id="KW-0808">Transferase</keyword>
<accession>A0A832G7Z9</accession>
<keyword evidence="5 10" id="KW-0548">Nucleotidyltransferase</keyword>
<dbReference type="Gene3D" id="2.40.50.140">
    <property type="entry name" value="Nucleic acid-binding proteins"/>
    <property type="match status" value="1"/>
</dbReference>
<dbReference type="SUPFAM" id="SSF89550">
    <property type="entry name" value="PHP domain-like"/>
    <property type="match status" value="1"/>
</dbReference>
<dbReference type="Pfam" id="PF02811">
    <property type="entry name" value="PHP"/>
    <property type="match status" value="1"/>
</dbReference>
<dbReference type="EMBL" id="DSVI01000020">
    <property type="protein sequence ID" value="HGT48948.1"/>
    <property type="molecule type" value="Genomic_DNA"/>
</dbReference>
<protein>
    <recommendedName>
        <fullName evidence="3">DNA polymerase III subunit alpha</fullName>
        <ecNumber evidence="2">2.7.7.7</ecNumber>
    </recommendedName>
</protein>
<dbReference type="Gene3D" id="1.10.10.1600">
    <property type="entry name" value="Bacterial DNA polymerase III alpha subunit, thumb domain"/>
    <property type="match status" value="1"/>
</dbReference>
<evidence type="ECO:0000256" key="1">
    <source>
        <dbReference type="ARBA" id="ARBA00004496"/>
    </source>
</evidence>
<dbReference type="InterPro" id="IPR011708">
    <property type="entry name" value="DNA_pol3_alpha_NTPase_dom"/>
</dbReference>
<dbReference type="Pfam" id="PF14579">
    <property type="entry name" value="HHH_6"/>
    <property type="match status" value="1"/>
</dbReference>
<comment type="caution">
    <text evidence="10">The sequence shown here is derived from an EMBL/GenBank/DDBJ whole genome shotgun (WGS) entry which is preliminary data.</text>
</comment>
<dbReference type="InterPro" id="IPR029460">
    <property type="entry name" value="DNAPol_HHH"/>
</dbReference>
<dbReference type="Gene3D" id="1.10.150.870">
    <property type="match status" value="1"/>
</dbReference>
<dbReference type="GO" id="GO:0006260">
    <property type="term" value="P:DNA replication"/>
    <property type="evidence" value="ECO:0007669"/>
    <property type="project" value="UniProtKB-KW"/>
</dbReference>
<dbReference type="Pfam" id="PF17657">
    <property type="entry name" value="DNA_pol3_finger"/>
    <property type="match status" value="1"/>
</dbReference>
<evidence type="ECO:0000256" key="4">
    <source>
        <dbReference type="ARBA" id="ARBA00022679"/>
    </source>
</evidence>
<dbReference type="InterPro" id="IPR041931">
    <property type="entry name" value="DNA_pol3_alpha_thumb_dom"/>
</dbReference>
<dbReference type="SMART" id="SM00481">
    <property type="entry name" value="POLIIIAc"/>
    <property type="match status" value="1"/>
</dbReference>
<dbReference type="PANTHER" id="PTHR32294">
    <property type="entry name" value="DNA POLYMERASE III SUBUNIT ALPHA"/>
    <property type="match status" value="1"/>
</dbReference>
<comment type="catalytic activity">
    <reaction evidence="8">
        <text>DNA(n) + a 2'-deoxyribonucleoside 5'-triphosphate = DNA(n+1) + diphosphate</text>
        <dbReference type="Rhea" id="RHEA:22508"/>
        <dbReference type="Rhea" id="RHEA-COMP:17339"/>
        <dbReference type="Rhea" id="RHEA-COMP:17340"/>
        <dbReference type="ChEBI" id="CHEBI:33019"/>
        <dbReference type="ChEBI" id="CHEBI:61560"/>
        <dbReference type="ChEBI" id="CHEBI:173112"/>
        <dbReference type="EC" id="2.7.7.7"/>
    </reaction>
</comment>
<reference evidence="10" key="1">
    <citation type="journal article" date="2020" name="mSystems">
        <title>Genome- and Community-Level Interaction Insights into Carbon Utilization and Element Cycling Functions of Hydrothermarchaeota in Hydrothermal Sediment.</title>
        <authorList>
            <person name="Zhou Z."/>
            <person name="Liu Y."/>
            <person name="Xu W."/>
            <person name="Pan J."/>
            <person name="Luo Z.H."/>
            <person name="Li M."/>
        </authorList>
    </citation>
    <scope>NUCLEOTIDE SEQUENCE [LARGE SCALE GENOMIC DNA]</scope>
    <source>
        <strain evidence="10">SpSt-500</strain>
    </source>
</reference>
<evidence type="ECO:0000313" key="10">
    <source>
        <dbReference type="EMBL" id="HGT48948.1"/>
    </source>
</evidence>
<dbReference type="InterPro" id="IPR003141">
    <property type="entry name" value="Pol/His_phosphatase_N"/>
</dbReference>
<evidence type="ECO:0000256" key="3">
    <source>
        <dbReference type="ARBA" id="ARBA00019114"/>
    </source>
</evidence>
<dbReference type="Pfam" id="PF01336">
    <property type="entry name" value="tRNA_anti-codon"/>
    <property type="match status" value="1"/>
</dbReference>
<keyword evidence="7" id="KW-0239">DNA-directed DNA polymerase</keyword>
<dbReference type="GO" id="GO:0003676">
    <property type="term" value="F:nucleic acid binding"/>
    <property type="evidence" value="ECO:0007669"/>
    <property type="project" value="InterPro"/>
</dbReference>
<evidence type="ECO:0000256" key="2">
    <source>
        <dbReference type="ARBA" id="ARBA00012417"/>
    </source>
</evidence>
<dbReference type="CDD" id="cd04485">
    <property type="entry name" value="DnaE_OBF"/>
    <property type="match status" value="1"/>
</dbReference>
<sequence>MSDFIHLHNHTHFSLQDGACTVDDLVLAAKKHGMKSVALTDHGVLYGVTQFYKKAVKEGIKPIIGMEAYIVREGSRFDRGKVEEVNGRKKSKHYNHLILLAKNQTGYKNLVKLSTIGHTEGFYYKPRIDLEVLRQYSEGLICTSACAGGVVSTHLVNGDYEKAKETAKTFKEIFGDDFYLEIQDHNMEIDKPILENMPKLSKELGIKLVATNDCHYIEKDHAIPHNILLLLSDKNGNDYTQLRYGTDQVYFKSAEEMKKLFRKHKEAIENTLEIDEKIDLKLDFSKHYFPNFPIPENSPAKNLDEYFELLAKEGLHKKIKKITKEIEDRFNFEVETIKQMGFSGYFLVVQDFINAAKQNNIPVGPGRGSAAGSLVAYALGITNINPLDYNLLFERFLNPSRKSMPDIDVDFADDKRGEVIEYVKKKYGNNCVSQIVTFNTLSSKAVIRDVARVLKIPIPTVNKITKYIPSKFGKVYSIDQALAEVPELKWVKESDEEQIQNLIKYAKVLEGMNRNASKHAAGVVITPDDVSNYVPLATATSQEEIVTQFNMKDIESVGLLKMDFLGLRTLTIIRDALEMIKRNHNVEIDIDSIPLNDEKTYQLFWKGQTTGVFQFESAPMREYLKRLKPTTLNDLAAMNALYRPGPMEFIDDFIDRKFGRKEVKYDHPVLEPILKETYGVIVYQEQVIQIANKVAGMTLAEADILRRAMGKKDLHAMEEQKVKFIDGAVKNKIEKKIAEQIFDNIFKFANYGFNKSHAVAYSLIAYQTAYLKAHYPAEFLAANLKNEFGDTNKVTKFLEDCRKLKIPVLPPDVNRPSIYFDVIDEKIVFGMAAIKNVGVPAVKEIINAKEKLGRDFKSIFDFCINVDTRIVNKRALEGLILAGAFDSLHKNRAQLFNNVEMILDFAHKYQNSKLLTTESLFGGIEDIQIREPKLNDEKPWNDKEQLSLERKVVGFYVTDHPLRKYETEYNSFATIHLGETENLDSQDSVRACGVITELKTKIDKSGNNMAFFKLDDFTGSCECIMFSKTFDEYGKYVREDEPVLAIGSLESSGDAVKIHISKIIPMEKVNDELTESVRIIIDKEKVKPENVAQLKNVFRKNEGSVPVFISFAENGTRGKLFAIDEYRVRVNESFVKDVTRLLGEESIILKSK</sequence>
<dbReference type="Gene3D" id="3.20.20.140">
    <property type="entry name" value="Metal-dependent hydrolases"/>
    <property type="match status" value="1"/>
</dbReference>
<gene>
    <name evidence="10" type="ORF">ENS56_13005</name>
</gene>
<dbReference type="Pfam" id="PF07733">
    <property type="entry name" value="DNA_pol3_alpha"/>
    <property type="match status" value="1"/>
</dbReference>
<feature type="domain" description="Polymerase/histidinol phosphatase N-terminal" evidence="9">
    <location>
        <begin position="5"/>
        <end position="72"/>
    </location>
</feature>
<proteinExistence type="predicted"/>
<comment type="subcellular location">
    <subcellularLocation>
        <location evidence="1">Cytoplasm</location>
    </subcellularLocation>
</comment>
<dbReference type="CDD" id="cd12113">
    <property type="entry name" value="PHP_PolIIIA_DnaE3"/>
    <property type="match status" value="1"/>
</dbReference>
<name>A0A832G7Z9_9BACT</name>
<evidence type="ECO:0000259" key="9">
    <source>
        <dbReference type="SMART" id="SM00481"/>
    </source>
</evidence>
<dbReference type="GO" id="GO:0005737">
    <property type="term" value="C:cytoplasm"/>
    <property type="evidence" value="ECO:0007669"/>
    <property type="project" value="UniProtKB-SubCell"/>
</dbReference>
<dbReference type="InterPro" id="IPR004013">
    <property type="entry name" value="PHP_dom"/>
</dbReference>